<name>A0A5N6R4Z3_9ROSI</name>
<gene>
    <name evidence="1" type="ORF">FH972_012867</name>
</gene>
<evidence type="ECO:0000313" key="1">
    <source>
        <dbReference type="EMBL" id="KAE8056069.1"/>
    </source>
</evidence>
<dbReference type="AlphaFoldDB" id="A0A5N6R4Z3"/>
<accession>A0A5N6R4Z3</accession>
<sequence length="73" mass="8716">MEFMEIQRASQLMRNCHPRSPEKKPLRQRFPRLMSELKHPIPALWDTYSGSPTREEYKIGDKENSSKHTLFDL</sequence>
<organism evidence="1 2">
    <name type="scientific">Carpinus fangiana</name>
    <dbReference type="NCBI Taxonomy" id="176857"/>
    <lineage>
        <taxon>Eukaryota</taxon>
        <taxon>Viridiplantae</taxon>
        <taxon>Streptophyta</taxon>
        <taxon>Embryophyta</taxon>
        <taxon>Tracheophyta</taxon>
        <taxon>Spermatophyta</taxon>
        <taxon>Magnoliopsida</taxon>
        <taxon>eudicotyledons</taxon>
        <taxon>Gunneridae</taxon>
        <taxon>Pentapetalae</taxon>
        <taxon>rosids</taxon>
        <taxon>fabids</taxon>
        <taxon>Fagales</taxon>
        <taxon>Betulaceae</taxon>
        <taxon>Carpinus</taxon>
    </lineage>
</organism>
<evidence type="ECO:0000313" key="2">
    <source>
        <dbReference type="Proteomes" id="UP000327013"/>
    </source>
</evidence>
<protein>
    <submittedName>
        <fullName evidence="1">Uncharacterized protein</fullName>
    </submittedName>
</protein>
<dbReference type="EMBL" id="CM017325">
    <property type="protein sequence ID" value="KAE8056069.1"/>
    <property type="molecule type" value="Genomic_DNA"/>
</dbReference>
<keyword evidence="2" id="KW-1185">Reference proteome</keyword>
<reference evidence="1 2" key="1">
    <citation type="submission" date="2019-06" db="EMBL/GenBank/DDBJ databases">
        <title>A chromosomal-level reference genome of Carpinus fangiana (Coryloideae, Betulaceae).</title>
        <authorList>
            <person name="Yang X."/>
            <person name="Wang Z."/>
            <person name="Zhang L."/>
            <person name="Hao G."/>
            <person name="Liu J."/>
            <person name="Yang Y."/>
        </authorList>
    </citation>
    <scope>NUCLEOTIDE SEQUENCE [LARGE SCALE GENOMIC DNA]</scope>
    <source>
        <strain evidence="1">Cfa_2016G</strain>
        <tissue evidence="1">Leaf</tissue>
    </source>
</reference>
<dbReference type="Proteomes" id="UP000327013">
    <property type="component" value="Chromosome 5"/>
</dbReference>
<proteinExistence type="predicted"/>